<gene>
    <name evidence="2" type="ORF">AVEN_43402_1</name>
</gene>
<feature type="compositionally biased region" description="Basic and acidic residues" evidence="1">
    <location>
        <begin position="70"/>
        <end position="79"/>
    </location>
</feature>
<evidence type="ECO:0000313" key="3">
    <source>
        <dbReference type="Proteomes" id="UP000499080"/>
    </source>
</evidence>
<dbReference type="Proteomes" id="UP000499080">
    <property type="component" value="Unassembled WGS sequence"/>
</dbReference>
<dbReference type="EMBL" id="BGPR01003586">
    <property type="protein sequence ID" value="GBM89962.1"/>
    <property type="molecule type" value="Genomic_DNA"/>
</dbReference>
<keyword evidence="3" id="KW-1185">Reference proteome</keyword>
<evidence type="ECO:0000256" key="1">
    <source>
        <dbReference type="SAM" id="MobiDB-lite"/>
    </source>
</evidence>
<reference evidence="2 3" key="1">
    <citation type="journal article" date="2019" name="Sci. Rep.">
        <title>Orb-weaving spider Araneus ventricosus genome elucidates the spidroin gene catalogue.</title>
        <authorList>
            <person name="Kono N."/>
            <person name="Nakamura H."/>
            <person name="Ohtoshi R."/>
            <person name="Moran D.A.P."/>
            <person name="Shinohara A."/>
            <person name="Yoshida Y."/>
            <person name="Fujiwara M."/>
            <person name="Mori M."/>
            <person name="Tomita M."/>
            <person name="Arakawa K."/>
        </authorList>
    </citation>
    <scope>NUCLEOTIDE SEQUENCE [LARGE SCALE GENOMIC DNA]</scope>
</reference>
<feature type="region of interest" description="Disordered" evidence="1">
    <location>
        <begin position="66"/>
        <end position="95"/>
    </location>
</feature>
<accession>A0A4Y2JKY4</accession>
<name>A0A4Y2JKY4_ARAVE</name>
<organism evidence="2 3">
    <name type="scientific">Araneus ventricosus</name>
    <name type="common">Orbweaver spider</name>
    <name type="synonym">Epeira ventricosa</name>
    <dbReference type="NCBI Taxonomy" id="182803"/>
    <lineage>
        <taxon>Eukaryota</taxon>
        <taxon>Metazoa</taxon>
        <taxon>Ecdysozoa</taxon>
        <taxon>Arthropoda</taxon>
        <taxon>Chelicerata</taxon>
        <taxon>Arachnida</taxon>
        <taxon>Araneae</taxon>
        <taxon>Araneomorphae</taxon>
        <taxon>Entelegynae</taxon>
        <taxon>Araneoidea</taxon>
        <taxon>Araneidae</taxon>
        <taxon>Araneus</taxon>
    </lineage>
</organism>
<proteinExistence type="predicted"/>
<evidence type="ECO:0008006" key="4">
    <source>
        <dbReference type="Google" id="ProtNLM"/>
    </source>
</evidence>
<comment type="caution">
    <text evidence="2">The sequence shown here is derived from an EMBL/GenBank/DDBJ whole genome shotgun (WGS) entry which is preliminary data.</text>
</comment>
<sequence>MKALLPAVELTSDDIQMALNFVHSFLKSDPTARITAGVSMQHKFLEKGDFVSSGVDAFWQRPMRQACKGSGERRDESESHSIAWSEMPSSSGRGR</sequence>
<protein>
    <recommendedName>
        <fullName evidence="4">Protein kinase domain-containing protein</fullName>
    </recommendedName>
</protein>
<dbReference type="AlphaFoldDB" id="A0A4Y2JKY4"/>
<evidence type="ECO:0000313" key="2">
    <source>
        <dbReference type="EMBL" id="GBM89962.1"/>
    </source>
</evidence>